<keyword evidence="2" id="KW-1185">Reference proteome</keyword>
<name>A0ABN2WHI9_9ACTN</name>
<dbReference type="Proteomes" id="UP001500897">
    <property type="component" value="Unassembled WGS sequence"/>
</dbReference>
<dbReference type="EMBL" id="BAAANS010000009">
    <property type="protein sequence ID" value="GAA2092075.1"/>
    <property type="molecule type" value="Genomic_DNA"/>
</dbReference>
<gene>
    <name evidence="1" type="ORF">GCM10009759_17380</name>
</gene>
<proteinExistence type="predicted"/>
<dbReference type="RefSeq" id="WP_344551345.1">
    <property type="nucleotide sequence ID" value="NZ_BAAANS010000009.1"/>
</dbReference>
<evidence type="ECO:0000313" key="1">
    <source>
        <dbReference type="EMBL" id="GAA2092075.1"/>
    </source>
</evidence>
<sequence length="123" mass="12878">MDPDEAAELLHGLFLPPGPVQALAALLTRLGAHAADAWSDPAVHEPLYREGAELALGAYRVAAVADRLGHLDVAETRRRYSAARAFSPAAQAAGPGARIHQSAIVEAARTAAPHPRIAEPPAR</sequence>
<evidence type="ECO:0000313" key="2">
    <source>
        <dbReference type="Proteomes" id="UP001500897"/>
    </source>
</evidence>
<organism evidence="1 2">
    <name type="scientific">Kitasatospora saccharophila</name>
    <dbReference type="NCBI Taxonomy" id="407973"/>
    <lineage>
        <taxon>Bacteria</taxon>
        <taxon>Bacillati</taxon>
        <taxon>Actinomycetota</taxon>
        <taxon>Actinomycetes</taxon>
        <taxon>Kitasatosporales</taxon>
        <taxon>Streptomycetaceae</taxon>
        <taxon>Kitasatospora</taxon>
    </lineage>
</organism>
<comment type="caution">
    <text evidence="1">The sequence shown here is derived from an EMBL/GenBank/DDBJ whole genome shotgun (WGS) entry which is preliminary data.</text>
</comment>
<protein>
    <submittedName>
        <fullName evidence="1">Uncharacterized protein</fullName>
    </submittedName>
</protein>
<accession>A0ABN2WHI9</accession>
<reference evidence="1 2" key="1">
    <citation type="journal article" date="2019" name="Int. J. Syst. Evol. Microbiol.">
        <title>The Global Catalogue of Microorganisms (GCM) 10K type strain sequencing project: providing services to taxonomists for standard genome sequencing and annotation.</title>
        <authorList>
            <consortium name="The Broad Institute Genomics Platform"/>
            <consortium name="The Broad Institute Genome Sequencing Center for Infectious Disease"/>
            <person name="Wu L."/>
            <person name="Ma J."/>
        </authorList>
    </citation>
    <scope>NUCLEOTIDE SEQUENCE [LARGE SCALE GENOMIC DNA]</scope>
    <source>
        <strain evidence="1 2">JCM 14559</strain>
    </source>
</reference>